<evidence type="ECO:0000313" key="1">
    <source>
        <dbReference type="EMBL" id="QCQ84841.1"/>
    </source>
</evidence>
<dbReference type="Pfam" id="PF20577">
    <property type="entry name" value="Phage_ORF5"/>
    <property type="match status" value="1"/>
</dbReference>
<accession>A0A4P8PK32</accession>
<reference evidence="1" key="1">
    <citation type="submission" date="2018-12" db="EMBL/GenBank/DDBJ databases">
        <title>Singled stranded DNA viruses identified in blackflies (Austrosimulium ungulatum) sampled in New Zealand.</title>
        <authorList>
            <person name="Kraberger S."/>
            <person name="Fontenele R.S."/>
            <person name="Schmidlin K."/>
            <person name="Walters M."/>
            <person name="Varsani A."/>
        </authorList>
    </citation>
    <scope>NUCLEOTIDE SEQUENCE [LARGE SCALE GENOMIC DNA]</scope>
    <source>
        <strain evidence="1">099</strain>
    </source>
</reference>
<dbReference type="InterPro" id="IPR046781">
    <property type="entry name" value="Phage_ORF5"/>
</dbReference>
<dbReference type="EMBL" id="MK249176">
    <property type="protein sequence ID" value="QCQ84841.1"/>
    <property type="molecule type" value="Genomic_DNA"/>
</dbReference>
<name>A0A4P8PK32_9VIRU</name>
<protein>
    <submittedName>
        <fullName evidence="1">Nonstructural protein</fullName>
    </submittedName>
</protein>
<proteinExistence type="predicted"/>
<sequence>MILEVYTIYDKAVKAYMQPFYVRARGEALRSFTEAVNDPAKPFGKYAVDYLLVALGSFDDSSGVFSSGEPVRVVGAEEVLVTPDPV</sequence>
<dbReference type="Proteomes" id="UP000323100">
    <property type="component" value="Segment"/>
</dbReference>
<organism evidence="1">
    <name type="scientific">Blackfly microvirus SF02</name>
    <dbReference type="NCBI Taxonomy" id="2576452"/>
    <lineage>
        <taxon>Viruses</taxon>
        <taxon>Monodnaviria</taxon>
        <taxon>Sangervirae</taxon>
        <taxon>Phixviricota</taxon>
        <taxon>Malgrandaviricetes</taxon>
        <taxon>Petitvirales</taxon>
        <taxon>Microviridae</taxon>
        <taxon>Microvirus</taxon>
    </lineage>
</organism>